<dbReference type="SUPFAM" id="SSF56399">
    <property type="entry name" value="ADP-ribosylation"/>
    <property type="match status" value="1"/>
</dbReference>
<dbReference type="OrthoDB" id="1362422at2"/>
<reference evidence="3" key="1">
    <citation type="submission" date="2016-10" db="EMBL/GenBank/DDBJ databases">
        <authorList>
            <person name="Varghese N."/>
            <person name="Submissions S."/>
        </authorList>
    </citation>
    <scope>NUCLEOTIDE SEQUENCE [LARGE SCALE GENOMIC DNA]</scope>
    <source>
        <strain evidence="3">DSM 17933</strain>
    </source>
</reference>
<dbReference type="InterPro" id="IPR003540">
    <property type="entry name" value="ADP-ribosyltransferase"/>
</dbReference>
<dbReference type="Pfam" id="PF03496">
    <property type="entry name" value="ADPrib_exo_Tox"/>
    <property type="match status" value="1"/>
</dbReference>
<sequence length="185" mass="21235">MTKAEQYARKHLSRDIDCIQNSDRNIEFPNLTVYEKAIIYKYTEDGYENVNELLRSSKGMKSNEFASVLNNSLTKIDNYEGQVFRCADLNAFELEKYLKAEKEGVPITEYTFISATKSELTALAFGKNTKFVIYSKTGKEIEKISKFGKHNPPNEKEVLFKSGRSFNILEIVEEPSQTVITMEEV</sequence>
<gene>
    <name evidence="2" type="ORF">SAMN05421827_10880</name>
</gene>
<dbReference type="EMBL" id="FNCH01000008">
    <property type="protein sequence ID" value="SDG58833.1"/>
    <property type="molecule type" value="Genomic_DNA"/>
</dbReference>
<evidence type="ECO:0000313" key="2">
    <source>
        <dbReference type="EMBL" id="SDG58833.1"/>
    </source>
</evidence>
<feature type="domain" description="ADP ribosyltransferase" evidence="1">
    <location>
        <begin position="30"/>
        <end position="174"/>
    </location>
</feature>
<dbReference type="Gene3D" id="3.90.176.10">
    <property type="entry name" value="Toxin ADP-ribosyltransferase, Chain A, domain 1"/>
    <property type="match status" value="1"/>
</dbReference>
<dbReference type="RefSeq" id="WP_090500067.1">
    <property type="nucleotide sequence ID" value="NZ_FNCH01000008.1"/>
</dbReference>
<organism evidence="2 3">
    <name type="scientific">Pedobacter terrae</name>
    <dbReference type="NCBI Taxonomy" id="405671"/>
    <lineage>
        <taxon>Bacteria</taxon>
        <taxon>Pseudomonadati</taxon>
        <taxon>Bacteroidota</taxon>
        <taxon>Sphingobacteriia</taxon>
        <taxon>Sphingobacteriales</taxon>
        <taxon>Sphingobacteriaceae</taxon>
        <taxon>Pedobacter</taxon>
    </lineage>
</organism>
<keyword evidence="2" id="KW-0808">Transferase</keyword>
<evidence type="ECO:0000313" key="3">
    <source>
        <dbReference type="Proteomes" id="UP000199643"/>
    </source>
</evidence>
<dbReference type="Proteomes" id="UP000199643">
    <property type="component" value="Unassembled WGS sequence"/>
</dbReference>
<dbReference type="GO" id="GO:0016740">
    <property type="term" value="F:transferase activity"/>
    <property type="evidence" value="ECO:0007669"/>
    <property type="project" value="UniProtKB-KW"/>
</dbReference>
<evidence type="ECO:0000259" key="1">
    <source>
        <dbReference type="Pfam" id="PF03496"/>
    </source>
</evidence>
<name>A0A1G7VGH0_9SPHI</name>
<dbReference type="AlphaFoldDB" id="A0A1G7VGH0"/>
<proteinExistence type="predicted"/>
<dbReference type="PROSITE" id="PS51996">
    <property type="entry name" value="TR_MART"/>
    <property type="match status" value="1"/>
</dbReference>
<keyword evidence="3" id="KW-1185">Reference proteome</keyword>
<protein>
    <submittedName>
        <fullName evidence="2">ADP-ribosyltransferase exoenzyme</fullName>
    </submittedName>
</protein>
<accession>A0A1G7VGH0</accession>
<dbReference type="GO" id="GO:0005576">
    <property type="term" value="C:extracellular region"/>
    <property type="evidence" value="ECO:0007669"/>
    <property type="project" value="InterPro"/>
</dbReference>